<comment type="caution">
    <text evidence="2">The sequence shown here is derived from an EMBL/GenBank/DDBJ whole genome shotgun (WGS) entry which is preliminary data.</text>
</comment>
<evidence type="ECO:0000256" key="1">
    <source>
        <dbReference type="SAM" id="MobiDB-lite"/>
    </source>
</evidence>
<protein>
    <submittedName>
        <fullName evidence="2">Uncharacterized protein</fullName>
    </submittedName>
</protein>
<feature type="region of interest" description="Disordered" evidence="1">
    <location>
        <begin position="1"/>
        <end position="46"/>
    </location>
</feature>
<dbReference type="AlphaFoldDB" id="A0A068RV16"/>
<dbReference type="VEuPathDB" id="FungiDB:LCOR_05185.1"/>
<proteinExistence type="predicted"/>
<feature type="compositionally biased region" description="Polar residues" evidence="1">
    <location>
        <begin position="1"/>
        <end position="12"/>
    </location>
</feature>
<evidence type="ECO:0000313" key="2">
    <source>
        <dbReference type="EMBL" id="CDH53879.1"/>
    </source>
</evidence>
<sequence length="73" mass="7255">MITYCSQPGANVTSAVSSTLPSSSASASQSSSSNSASSSPTTEPNAASGAFEYNVSVMLMAASVALVSQIFLQ</sequence>
<organism evidence="2 3">
    <name type="scientific">Lichtheimia corymbifera JMRC:FSU:9682</name>
    <dbReference type="NCBI Taxonomy" id="1263082"/>
    <lineage>
        <taxon>Eukaryota</taxon>
        <taxon>Fungi</taxon>
        <taxon>Fungi incertae sedis</taxon>
        <taxon>Mucoromycota</taxon>
        <taxon>Mucoromycotina</taxon>
        <taxon>Mucoromycetes</taxon>
        <taxon>Mucorales</taxon>
        <taxon>Lichtheimiaceae</taxon>
        <taxon>Lichtheimia</taxon>
    </lineage>
</organism>
<name>A0A068RV16_9FUNG</name>
<evidence type="ECO:0000313" key="3">
    <source>
        <dbReference type="Proteomes" id="UP000027586"/>
    </source>
</evidence>
<dbReference type="EMBL" id="CBTN010000020">
    <property type="protein sequence ID" value="CDH53879.1"/>
    <property type="molecule type" value="Genomic_DNA"/>
</dbReference>
<gene>
    <name evidence="2" type="ORF">LCOR_05185.1</name>
</gene>
<feature type="compositionally biased region" description="Low complexity" evidence="1">
    <location>
        <begin position="13"/>
        <end position="46"/>
    </location>
</feature>
<keyword evidence="3" id="KW-1185">Reference proteome</keyword>
<accession>A0A068RV16</accession>
<dbReference type="Proteomes" id="UP000027586">
    <property type="component" value="Unassembled WGS sequence"/>
</dbReference>
<reference evidence="2" key="1">
    <citation type="submission" date="2013-08" db="EMBL/GenBank/DDBJ databases">
        <title>Gene expansion shapes genome architecture in the human pathogen Lichtheimia corymbifera: an evolutionary genomics analysis in the ancient terrestrial Mucorales (Mucoromycotina).</title>
        <authorList>
            <person name="Schwartze V.U."/>
            <person name="Winter S."/>
            <person name="Shelest E."/>
            <person name="Marcet-Houben M."/>
            <person name="Horn F."/>
            <person name="Wehner S."/>
            <person name="Hoffmann K."/>
            <person name="Riege K."/>
            <person name="Sammeth M."/>
            <person name="Nowrousian M."/>
            <person name="Valiante V."/>
            <person name="Linde J."/>
            <person name="Jacobsen I.D."/>
            <person name="Marz M."/>
            <person name="Brakhage A.A."/>
            <person name="Gabaldon T."/>
            <person name="Bocker S."/>
            <person name="Voigt K."/>
        </authorList>
    </citation>
    <scope>NUCLEOTIDE SEQUENCE [LARGE SCALE GENOMIC DNA]</scope>
    <source>
        <strain evidence="2">FSU 9682</strain>
    </source>
</reference>